<evidence type="ECO:0000313" key="3">
    <source>
        <dbReference type="Proteomes" id="UP000237438"/>
    </source>
</evidence>
<protein>
    <submittedName>
        <fullName evidence="2">Uncharacterized protein</fullName>
    </submittedName>
</protein>
<dbReference type="STRING" id="225359.A0A2S4PTK7"/>
<comment type="caution">
    <text evidence="2">The sequence shown here is derived from an EMBL/GenBank/DDBJ whole genome shotgun (WGS) entry which is preliminary data.</text>
</comment>
<reference evidence="2 3" key="1">
    <citation type="submission" date="2017-10" db="EMBL/GenBank/DDBJ databases">
        <title>Development of genomic resources for the powdery mildew, Erysiphe pulchra.</title>
        <authorList>
            <person name="Wadl P.A."/>
            <person name="Mack B.M."/>
            <person name="Moore G."/>
            <person name="Beltz S.B."/>
        </authorList>
    </citation>
    <scope>NUCLEOTIDE SEQUENCE [LARGE SCALE GENOMIC DNA]</scope>
    <source>
        <strain evidence="2">Cflorida</strain>
    </source>
</reference>
<dbReference type="PANTHER" id="PTHR39472:SF1">
    <property type="entry name" value="EXPRESSED PROTEIN"/>
    <property type="match status" value="1"/>
</dbReference>
<dbReference type="EMBL" id="PEDP01000626">
    <property type="protein sequence ID" value="POS85378.1"/>
    <property type="molecule type" value="Genomic_DNA"/>
</dbReference>
<accession>A0A2S4PTK7</accession>
<gene>
    <name evidence="2" type="ORF">EPUL_001553</name>
</gene>
<keyword evidence="3" id="KW-1185">Reference proteome</keyword>
<keyword evidence="1" id="KW-0175">Coiled coil</keyword>
<dbReference type="Proteomes" id="UP000237438">
    <property type="component" value="Unassembled WGS sequence"/>
</dbReference>
<evidence type="ECO:0000313" key="2">
    <source>
        <dbReference type="EMBL" id="POS85378.1"/>
    </source>
</evidence>
<dbReference type="PANTHER" id="PTHR39472">
    <property type="entry name" value="EXPRESSED PROTEIN"/>
    <property type="match status" value="1"/>
</dbReference>
<sequence length="310" mass="35198">MNYNNCVEQPPSTGGAVNARYQAPLQSTQGVSHSPSGVNGINVMGPLCVGGNNIGGPGPTPGGGMNYPIPVGHQTDLTFIMSLVEELSRVLRTNQNLTAGVVERIGKVREKAMHMNLENDELLTEVAENLNRESSNIEKENSELRRALEETGFEKEQNWKLAVHAANILTDLMERLHKFKELHEIDTLVWHKNYRKQLATEREENLRLRCQIDDMKSAASKANQSLREMRRYITDKSEWHELKVQNCALRQEKRYWKRLALPLVPDDDSEWSDDDDLIDPEEKKRLLALNEVEKRPVDISDCGSSEILPF</sequence>
<feature type="coiled-coil region" evidence="1">
    <location>
        <begin position="191"/>
        <end position="218"/>
    </location>
</feature>
<dbReference type="AlphaFoldDB" id="A0A2S4PTK7"/>
<proteinExistence type="predicted"/>
<feature type="coiled-coil region" evidence="1">
    <location>
        <begin position="123"/>
        <end position="150"/>
    </location>
</feature>
<organism evidence="2 3">
    <name type="scientific">Erysiphe pulchra</name>
    <dbReference type="NCBI Taxonomy" id="225359"/>
    <lineage>
        <taxon>Eukaryota</taxon>
        <taxon>Fungi</taxon>
        <taxon>Dikarya</taxon>
        <taxon>Ascomycota</taxon>
        <taxon>Pezizomycotina</taxon>
        <taxon>Leotiomycetes</taxon>
        <taxon>Erysiphales</taxon>
        <taxon>Erysiphaceae</taxon>
        <taxon>Erysiphe</taxon>
    </lineage>
</organism>
<evidence type="ECO:0000256" key="1">
    <source>
        <dbReference type="SAM" id="Coils"/>
    </source>
</evidence>
<dbReference type="OrthoDB" id="5230543at2759"/>
<name>A0A2S4PTK7_9PEZI</name>